<protein>
    <submittedName>
        <fullName evidence="1">Uncharacterized protein</fullName>
    </submittedName>
</protein>
<dbReference type="Pfam" id="PF13306">
    <property type="entry name" value="LRR_5"/>
    <property type="match status" value="2"/>
</dbReference>
<evidence type="ECO:0000313" key="2">
    <source>
        <dbReference type="Proteomes" id="UP001470230"/>
    </source>
</evidence>
<dbReference type="InterPro" id="IPR053139">
    <property type="entry name" value="Surface_bspA-like"/>
</dbReference>
<organism evidence="1 2">
    <name type="scientific">Tritrichomonas musculus</name>
    <dbReference type="NCBI Taxonomy" id="1915356"/>
    <lineage>
        <taxon>Eukaryota</taxon>
        <taxon>Metamonada</taxon>
        <taxon>Parabasalia</taxon>
        <taxon>Tritrichomonadida</taxon>
        <taxon>Tritrichomonadidae</taxon>
        <taxon>Tritrichomonas</taxon>
    </lineage>
</organism>
<proteinExistence type="predicted"/>
<dbReference type="SUPFAM" id="SSF52058">
    <property type="entry name" value="L domain-like"/>
    <property type="match status" value="1"/>
</dbReference>
<name>A0ABR2JR87_9EUKA</name>
<dbReference type="PANTHER" id="PTHR45661:SF3">
    <property type="entry name" value="IG-LIKE DOMAIN-CONTAINING PROTEIN"/>
    <property type="match status" value="1"/>
</dbReference>
<dbReference type="Proteomes" id="UP001470230">
    <property type="component" value="Unassembled WGS sequence"/>
</dbReference>
<dbReference type="InterPro" id="IPR026906">
    <property type="entry name" value="LRR_5"/>
</dbReference>
<keyword evidence="2" id="KW-1185">Reference proteome</keyword>
<dbReference type="PANTHER" id="PTHR45661">
    <property type="entry name" value="SURFACE ANTIGEN"/>
    <property type="match status" value="1"/>
</dbReference>
<dbReference type="InterPro" id="IPR032675">
    <property type="entry name" value="LRR_dom_sf"/>
</dbReference>
<dbReference type="EMBL" id="JAPFFF010000010">
    <property type="protein sequence ID" value="KAK8881247.1"/>
    <property type="molecule type" value="Genomic_DNA"/>
</dbReference>
<reference evidence="1 2" key="1">
    <citation type="submission" date="2024-04" db="EMBL/GenBank/DDBJ databases">
        <title>Tritrichomonas musculus Genome.</title>
        <authorList>
            <person name="Alves-Ferreira E."/>
            <person name="Grigg M."/>
            <person name="Lorenzi H."/>
            <person name="Galac M."/>
        </authorList>
    </citation>
    <scope>NUCLEOTIDE SEQUENCE [LARGE SCALE GENOMIC DNA]</scope>
    <source>
        <strain evidence="1 2">EAF2021</strain>
    </source>
</reference>
<dbReference type="Gene3D" id="3.80.10.10">
    <property type="entry name" value="Ribonuclease Inhibitor"/>
    <property type="match status" value="2"/>
</dbReference>
<comment type="caution">
    <text evidence="1">The sequence shown here is derived from an EMBL/GenBank/DDBJ whole genome shotgun (WGS) entry which is preliminary data.</text>
</comment>
<evidence type="ECO:0000313" key="1">
    <source>
        <dbReference type="EMBL" id="KAK8881247.1"/>
    </source>
</evidence>
<sequence>MRSLTQVEIPKESNLQIIENKAFAQTSIKTFMIPIHVRTIGCGTFCDCGLQQIDFSANSELQIIGTDAFRGSQIESLTIPSSITNLQEGWCSYLEKLIKINIFQSNKNYTLYQDKFILGKSSQEKENFNVLLFSCRNVEKVIIPDFIEVIGPYAFELCTKLKYIEISPNSKLKEIKNDAFSNSKIKEIFIPSTVSKIGYRAFLKCTNLTKVKILPNSNLQSIESYTFHNSNIKEIFIPPHVTEICDSAFLFCMNLENVEISEDSQLRKIGN</sequence>
<gene>
    <name evidence="1" type="ORF">M9Y10_003981</name>
</gene>
<accession>A0ABR2JR87</accession>